<protein>
    <submittedName>
        <fullName evidence="1">Uncharacterized protein</fullName>
    </submittedName>
</protein>
<keyword evidence="2" id="KW-1185">Reference proteome</keyword>
<dbReference type="AlphaFoldDB" id="A0A2K9EAU6"/>
<organism evidence="1 2">
    <name type="scientific">Paracoccus tegillarcae</name>
    <dbReference type="NCBI Taxonomy" id="1529068"/>
    <lineage>
        <taxon>Bacteria</taxon>
        <taxon>Pseudomonadati</taxon>
        <taxon>Pseudomonadota</taxon>
        <taxon>Alphaproteobacteria</taxon>
        <taxon>Rhodobacterales</taxon>
        <taxon>Paracoccaceae</taxon>
        <taxon>Paracoccus</taxon>
    </lineage>
</organism>
<sequence length="80" mass="8979">MTQRELDTCLPRPIAEGEAEGSVDRQQMASAMRRRNCCVAATIGEFTRVSVDCRAGQGYGRRKPRAFSANLFPEFIRANR</sequence>
<dbReference type="EMBL" id="CP025408">
    <property type="protein sequence ID" value="AUH32010.1"/>
    <property type="molecule type" value="Genomic_DNA"/>
</dbReference>
<dbReference type="Proteomes" id="UP000233742">
    <property type="component" value="Chromosome"/>
</dbReference>
<gene>
    <name evidence="1" type="ORF">CUV01_00065</name>
</gene>
<evidence type="ECO:0000313" key="2">
    <source>
        <dbReference type="Proteomes" id="UP000233742"/>
    </source>
</evidence>
<reference evidence="1 2" key="1">
    <citation type="submission" date="2017-12" db="EMBL/GenBank/DDBJ databases">
        <authorList>
            <person name="Hurst M.R.H."/>
        </authorList>
    </citation>
    <scope>NUCLEOTIDE SEQUENCE [LARGE SCALE GENOMIC DNA]</scope>
    <source>
        <strain evidence="1 2">BM15</strain>
    </source>
</reference>
<dbReference type="KEGG" id="paro:CUV01_00065"/>
<accession>A0A2K9EAU6</accession>
<proteinExistence type="predicted"/>
<evidence type="ECO:0000313" key="1">
    <source>
        <dbReference type="EMBL" id="AUH32010.1"/>
    </source>
</evidence>
<name>A0A2K9EAU6_9RHOB</name>